<feature type="region of interest" description="Disordered" evidence="1">
    <location>
        <begin position="1"/>
        <end position="41"/>
    </location>
</feature>
<accession>A0A377G9P1</accession>
<proteinExistence type="predicted"/>
<sequence>MFSFLEFKKNTRSDTSSSNSDVKKTSEINPDEQKTNEPSNDTWVFVWNMTANKVGHAAIQVGGSQPKVNADDPGTYTSIHPASIPSAGITSVLPLQAHLASSLSEDMETMGASEGSSFGDMDSPPRISVKESTQPLPPDQIYHFKDLDTSAMNKHIEETQEKVKTGEVGYQLFPNVNVAGFFRDSSAFVAHDPIDVEMYRRSSGKNRNTNPVYNCTTLVSDVLKEGGVNIKPSRYKPWGITPNGLAAEVSESERTHKGPQV</sequence>
<dbReference type="EMBL" id="UGGT01000001">
    <property type="protein sequence ID" value="STO21434.1"/>
    <property type="molecule type" value="Genomic_DNA"/>
</dbReference>
<feature type="compositionally biased region" description="Basic and acidic residues" evidence="1">
    <location>
        <begin position="1"/>
        <end position="12"/>
    </location>
</feature>
<keyword evidence="3" id="KW-1185">Reference proteome</keyword>
<protein>
    <submittedName>
        <fullName evidence="2">Uncharacterized protein</fullName>
    </submittedName>
</protein>
<dbReference type="OrthoDB" id="5637541at2"/>
<evidence type="ECO:0000313" key="2">
    <source>
        <dbReference type="EMBL" id="STO21434.1"/>
    </source>
</evidence>
<feature type="compositionally biased region" description="Basic and acidic residues" evidence="1">
    <location>
        <begin position="21"/>
        <end position="35"/>
    </location>
</feature>
<dbReference type="GeneID" id="93291928"/>
<name>A0A377G9P1_9GAMM</name>
<reference evidence="2 3" key="1">
    <citation type="submission" date="2018-06" db="EMBL/GenBank/DDBJ databases">
        <authorList>
            <consortium name="Pathogen Informatics"/>
            <person name="Doyle S."/>
        </authorList>
    </citation>
    <scope>NUCLEOTIDE SEQUENCE [LARGE SCALE GENOMIC DNA]</scope>
    <source>
        <strain evidence="2 3">NCTC11370</strain>
    </source>
</reference>
<gene>
    <name evidence="2" type="ORF">NCTC11370_01501</name>
</gene>
<evidence type="ECO:0000313" key="3">
    <source>
        <dbReference type="Proteomes" id="UP000254554"/>
    </source>
</evidence>
<dbReference type="AlphaFoldDB" id="A0A377G9P1"/>
<organism evidence="2 3">
    <name type="scientific">Fluoribacter dumoffii</name>
    <dbReference type="NCBI Taxonomy" id="463"/>
    <lineage>
        <taxon>Bacteria</taxon>
        <taxon>Pseudomonadati</taxon>
        <taxon>Pseudomonadota</taxon>
        <taxon>Gammaproteobacteria</taxon>
        <taxon>Legionellales</taxon>
        <taxon>Legionellaceae</taxon>
        <taxon>Fluoribacter</taxon>
    </lineage>
</organism>
<dbReference type="Proteomes" id="UP000254554">
    <property type="component" value="Unassembled WGS sequence"/>
</dbReference>
<evidence type="ECO:0000256" key="1">
    <source>
        <dbReference type="SAM" id="MobiDB-lite"/>
    </source>
</evidence>
<dbReference type="RefSeq" id="WP_010653710.1">
    <property type="nucleotide sequence ID" value="NZ_JAPHOO010000001.1"/>
</dbReference>